<feature type="transmembrane region" description="Helical" evidence="2">
    <location>
        <begin position="95"/>
        <end position="119"/>
    </location>
</feature>
<accession>A0A439CMT7</accession>
<feature type="domain" description="Rhodopsin" evidence="3">
    <location>
        <begin position="48"/>
        <end position="262"/>
    </location>
</feature>
<dbReference type="PANTHER" id="PTHR38794:SF1">
    <property type="entry name" value="INTEGRAL MEMBRANE PROTEIN"/>
    <property type="match status" value="1"/>
</dbReference>
<feature type="transmembrane region" description="Helical" evidence="2">
    <location>
        <begin position="238"/>
        <end position="258"/>
    </location>
</feature>
<protein>
    <recommendedName>
        <fullName evidence="3">Rhodopsin domain-containing protein</fullName>
    </recommendedName>
</protein>
<feature type="region of interest" description="Disordered" evidence="1">
    <location>
        <begin position="294"/>
        <end position="319"/>
    </location>
</feature>
<dbReference type="EMBL" id="RYZI01000811">
    <property type="protein sequence ID" value="RWA03390.1"/>
    <property type="molecule type" value="Genomic_DNA"/>
</dbReference>
<keyword evidence="2" id="KW-0812">Transmembrane</keyword>
<dbReference type="Pfam" id="PF20684">
    <property type="entry name" value="Fung_rhodopsin"/>
    <property type="match status" value="1"/>
</dbReference>
<dbReference type="PANTHER" id="PTHR38794">
    <property type="entry name" value="INTEGRAL MEMBRANE PROTEIN"/>
    <property type="match status" value="1"/>
</dbReference>
<keyword evidence="2" id="KW-1133">Transmembrane helix</keyword>
<keyword evidence="5" id="KW-1185">Reference proteome</keyword>
<sequence>MDVEIEPREPITASNLGPVVSVLTWIVEAAVLIAVGIKFTLSSIIPAKRNREDLALFLATAFSIGFTISMSVAVPNGVGKHREALSPRQLETLQMAVYSADVLLVLVSSCVQASVLIFLHEVTPNRVHRRMIDAMAACIALFFVASFFVAVFPCHPPRVWRLLGAECIDQLSFWEAFAGVNIAIESALVLFPIFVIYPLRMNKRRKAILLGCFAARHIYEAQALKQQVGDLTFNSWKYLLATVFVQGLSIITVCIPYIRNLLLGMESGMIQTGHVRLPSRHSVENGFPLRPILNSNGSSNIDAKIERPATSHGKNGSRM</sequence>
<evidence type="ECO:0000256" key="2">
    <source>
        <dbReference type="SAM" id="Phobius"/>
    </source>
</evidence>
<gene>
    <name evidence="4" type="ORF">EKO27_g11717</name>
</gene>
<evidence type="ECO:0000313" key="4">
    <source>
        <dbReference type="EMBL" id="RWA03390.1"/>
    </source>
</evidence>
<reference evidence="4 5" key="1">
    <citation type="submission" date="2018-12" db="EMBL/GenBank/DDBJ databases">
        <title>Draft genome sequence of Xylaria grammica IHI A82.</title>
        <authorList>
            <person name="Buettner E."/>
            <person name="Kellner H."/>
        </authorList>
    </citation>
    <scope>NUCLEOTIDE SEQUENCE [LARGE SCALE GENOMIC DNA]</scope>
    <source>
        <strain evidence="4 5">IHI A82</strain>
    </source>
</reference>
<evidence type="ECO:0000256" key="1">
    <source>
        <dbReference type="SAM" id="MobiDB-lite"/>
    </source>
</evidence>
<dbReference type="InterPro" id="IPR049326">
    <property type="entry name" value="Rhodopsin_dom_fungi"/>
</dbReference>
<evidence type="ECO:0000259" key="3">
    <source>
        <dbReference type="Pfam" id="PF20684"/>
    </source>
</evidence>
<proteinExistence type="predicted"/>
<comment type="caution">
    <text evidence="4">The sequence shown here is derived from an EMBL/GenBank/DDBJ whole genome shotgun (WGS) entry which is preliminary data.</text>
</comment>
<dbReference type="AlphaFoldDB" id="A0A439CMT7"/>
<feature type="transmembrane region" description="Helical" evidence="2">
    <location>
        <begin position="53"/>
        <end position="75"/>
    </location>
</feature>
<dbReference type="STRING" id="363999.A0A439CMT7"/>
<evidence type="ECO:0000313" key="5">
    <source>
        <dbReference type="Proteomes" id="UP000286045"/>
    </source>
</evidence>
<organism evidence="4 5">
    <name type="scientific">Xylaria grammica</name>
    <dbReference type="NCBI Taxonomy" id="363999"/>
    <lineage>
        <taxon>Eukaryota</taxon>
        <taxon>Fungi</taxon>
        <taxon>Dikarya</taxon>
        <taxon>Ascomycota</taxon>
        <taxon>Pezizomycotina</taxon>
        <taxon>Sordariomycetes</taxon>
        <taxon>Xylariomycetidae</taxon>
        <taxon>Xylariales</taxon>
        <taxon>Xylariaceae</taxon>
        <taxon>Xylaria</taxon>
    </lineage>
</organism>
<keyword evidence="2" id="KW-0472">Membrane</keyword>
<dbReference type="Proteomes" id="UP000286045">
    <property type="component" value="Unassembled WGS sequence"/>
</dbReference>
<name>A0A439CMT7_9PEZI</name>
<feature type="transmembrane region" description="Helical" evidence="2">
    <location>
        <begin position="20"/>
        <end position="41"/>
    </location>
</feature>
<feature type="transmembrane region" description="Helical" evidence="2">
    <location>
        <begin position="131"/>
        <end position="153"/>
    </location>
</feature>
<feature type="transmembrane region" description="Helical" evidence="2">
    <location>
        <begin position="173"/>
        <end position="197"/>
    </location>
</feature>